<dbReference type="GO" id="GO:0017116">
    <property type="term" value="F:single-stranded DNA helicase activity"/>
    <property type="evidence" value="ECO:0007669"/>
    <property type="project" value="TreeGrafter"/>
</dbReference>
<keyword evidence="2" id="KW-0067">ATP-binding</keyword>
<feature type="region of interest" description="Disordered" evidence="3">
    <location>
        <begin position="1364"/>
        <end position="1419"/>
    </location>
</feature>
<dbReference type="InterPro" id="IPR050534">
    <property type="entry name" value="Coronavir_polyprotein_1ab"/>
</dbReference>
<dbReference type="PANTHER" id="PTHR43788:SF6">
    <property type="entry name" value="DNA HELICASE B"/>
    <property type="match status" value="1"/>
</dbReference>
<feature type="compositionally biased region" description="Polar residues" evidence="3">
    <location>
        <begin position="1666"/>
        <end position="1675"/>
    </location>
</feature>
<dbReference type="InterPro" id="IPR027417">
    <property type="entry name" value="P-loop_NTPase"/>
</dbReference>
<name>A0A8C7MYB3_ONCKI</name>
<evidence type="ECO:0000313" key="5">
    <source>
        <dbReference type="Ensembl" id="ENSOKIP00005088444.1"/>
    </source>
</evidence>
<dbReference type="InterPro" id="IPR058839">
    <property type="entry name" value="WHD_HELB"/>
</dbReference>
<proteinExistence type="predicted"/>
<gene>
    <name evidence="5" type="primary">LOC109881756</name>
</gene>
<dbReference type="GO" id="GO:0005524">
    <property type="term" value="F:ATP binding"/>
    <property type="evidence" value="ECO:0007669"/>
    <property type="project" value="UniProtKB-KW"/>
</dbReference>
<evidence type="ECO:0000313" key="6">
    <source>
        <dbReference type="Proteomes" id="UP000694557"/>
    </source>
</evidence>
<dbReference type="SUPFAM" id="SSF52540">
    <property type="entry name" value="P-loop containing nucleoside triphosphate hydrolases"/>
    <property type="match status" value="3"/>
</dbReference>
<feature type="region of interest" description="Disordered" evidence="3">
    <location>
        <begin position="1666"/>
        <end position="1747"/>
    </location>
</feature>
<reference evidence="5" key="1">
    <citation type="submission" date="2025-08" db="UniProtKB">
        <authorList>
            <consortium name="Ensembl"/>
        </authorList>
    </citation>
    <scope>IDENTIFICATION</scope>
</reference>
<reference evidence="5" key="2">
    <citation type="submission" date="2025-09" db="UniProtKB">
        <authorList>
            <consortium name="Ensembl"/>
        </authorList>
    </citation>
    <scope>IDENTIFICATION</scope>
</reference>
<feature type="region of interest" description="Disordered" evidence="3">
    <location>
        <begin position="222"/>
        <end position="347"/>
    </location>
</feature>
<dbReference type="CDD" id="cd18809">
    <property type="entry name" value="SF1_C_RecD"/>
    <property type="match status" value="1"/>
</dbReference>
<accession>A0A8C7MYB3</accession>
<keyword evidence="6" id="KW-1185">Reference proteome</keyword>
<evidence type="ECO:0000256" key="3">
    <source>
        <dbReference type="SAM" id="MobiDB-lite"/>
    </source>
</evidence>
<dbReference type="CDD" id="cd17933">
    <property type="entry name" value="DEXSc_RecD-like"/>
    <property type="match status" value="1"/>
</dbReference>
<evidence type="ECO:0000256" key="1">
    <source>
        <dbReference type="ARBA" id="ARBA00022741"/>
    </source>
</evidence>
<dbReference type="GO" id="GO:2000042">
    <property type="term" value="P:negative regulation of double-strand break repair via homologous recombination"/>
    <property type="evidence" value="ECO:0007669"/>
    <property type="project" value="TreeGrafter"/>
</dbReference>
<feature type="compositionally biased region" description="Pro residues" evidence="3">
    <location>
        <begin position="283"/>
        <end position="296"/>
    </location>
</feature>
<feature type="compositionally biased region" description="Basic and acidic residues" evidence="3">
    <location>
        <begin position="1408"/>
        <end position="1419"/>
    </location>
</feature>
<dbReference type="PANTHER" id="PTHR43788">
    <property type="entry name" value="DNA2/NAM7 HELICASE FAMILY MEMBER"/>
    <property type="match status" value="1"/>
</dbReference>
<feature type="region of interest" description="Disordered" evidence="3">
    <location>
        <begin position="1628"/>
        <end position="1654"/>
    </location>
</feature>
<feature type="compositionally biased region" description="Polar residues" evidence="3">
    <location>
        <begin position="264"/>
        <end position="273"/>
    </location>
</feature>
<feature type="compositionally biased region" description="Basic and acidic residues" evidence="3">
    <location>
        <begin position="224"/>
        <end position="253"/>
    </location>
</feature>
<evidence type="ECO:0000259" key="4">
    <source>
        <dbReference type="Pfam" id="PF25894"/>
    </source>
</evidence>
<sequence>MSSVCLSVAGMRVAAASLYPHVMRYLPTLLPGRFTELLSRGKKSPKHPAAQGATQIEGEEEDLSLLAKIEEMIKTDVWKLGFNYVMYKELKVVHCEAQLRSFHECKLFQEIPLKQCNALRVYDSLKNHCNRTGSTYMELPTLCDEVRRGCSSVVEVEVWDAVHFLKELGVVVRDRQKVALQNLHSYETGIAECLRCLVQEEPWVIPLDVIEVLTASALQRLRKKGGDGWSREDQGEVDSDAERKANELNERCDMVGSAAETDRTSTAVRTASGASVPDHIKPGPAPTDQGPPPPVDLDPDQGPPVDLDPDQGPPVDLDPDQGPPVDLDPDQGPPVDLDPDQGPPVDLDPDQVRAAEMICFNPVTVISGKGGCGKTTVVSLVFKAALQQSPEKEVRKACWDFENDSLGSEAWEEAEALEDEALSKSLLSQLEGEVKDEKKLSSWVLQGEDEVLLTAPTGRAASLLTKRTCFKAYTLHQVVWSFMQAKKDPSGAPEEWKFACVRVLVVDEGSLVCVQLLHSVLTMLTKHAQLRKFVILVDFLDSVSGKRCRVLGRFSLKDPWWEATCTARVARGKLVLRGYPAYRLRSDLQGDPEHSVLSLFLTACGVDSQFVVPFFAWLPMGRKVEFANLQEVLAEFEEGEQHRALAQQIKALVSVSVAGMRVAAASLYPHVMRYLPTLLPGRFTELLSRGKKSPKHPAAQGATQIEGEEEDLSLLAKIEEMIKTDVWKLGFNYVMYKELKVVHCEAQLRSFHECKLFQEIPLKQCNALRVYDSLKNHCNRTGSTYMELPTLCDEVRRGCSSEVEVWDAVHFLKELGVVVRDRQKVALQNLHSYETGIAECLRCLVQEEPWVIPLDVIEVLTASALQRLRKKGGDGWSREDQGEVDSDAERKANELNERCDMVGSAAETDRTSTAVRTASGASVPDHIKPGPAPTDQGPPPPVDLDPDQGPPVDLDPDQGPPVDLDSDQGPPVDLDPDQGPPVDLDPDQGPPVDLDPDQGPPVDLDPDQVRAAEMICFNPVTVISGKGGCGKTTVVSLVFKAALQQSPEKEVRKACWDFENDSLGSEAWEEAEALEDEALSKSLLSQLEGEVKDEKKLSSWVLQGEDEVLLTAPTGRAASLLTKRTCFKAYTLHQVVWSFMQAKKDPSGAPEEWKFACVRVLVVDEGSLVCVQLLHSVLTMLTKHAQLRKFVILGDVRQLPSIQPGNTLYDLFHSLGRAHWAIEMRTNHRAESQLIVDNAGQIAEMGMNRSFRPLHYDAILDLNGSYTMPSEDKRFILILLPNTTEDSDYDLQVAIELLLKAAPGLKNDATSQFIAFRRRECALINELCCKHYCDHRTKNNKNRLDFQPRDKVCCTKNGYVTDRNKEVSPEEEDLENSYVSDRARTKQRLPGLDGGERRRGNGATQRDGSGDKMKSKEKNKERLCNGEIFFIKYDVTEEEAGSRRSRKQRYLTLDDGDGRMLCVSFRELQSECKLQHAWARTIHTFQGSETETIVYVLGNGSVQTWKHVYTAVTRGQKRVYVIAKKEGMASAIKRRIIPRNTRLGTLVKELLVQPGAEGQDQPDQNQPQPGTPRRAAPGFGPTQTSPLASPTPSWSLRTPYKTPIAAPRLRSTPSVAVPLHANCVQSHSTSVLPRKLWRNEPPTAPQADASDTSLMDDITFSQAYTWSPMNSSSEDPSQEQPGSCEEEEGIEMEASSSAVEDGHMGKGSHLAARSGVESTPSKRTLSPDSEKQNVTPHKQIKVEPFESPLGCSRLQQLTLCMPTSHGKRLFQGPPSDQD</sequence>
<dbReference type="Pfam" id="PF25894">
    <property type="entry name" value="WHD_HELB"/>
    <property type="match status" value="2"/>
</dbReference>
<keyword evidence="1" id="KW-0547">Nucleotide-binding</keyword>
<feature type="region of interest" description="Disordered" evidence="3">
    <location>
        <begin position="1554"/>
        <end position="1599"/>
    </location>
</feature>
<feature type="domain" description="DNA helicase B winged helix" evidence="4">
    <location>
        <begin position="69"/>
        <end position="181"/>
    </location>
</feature>
<dbReference type="Proteomes" id="UP000694557">
    <property type="component" value="Unassembled WGS sequence"/>
</dbReference>
<feature type="compositionally biased region" description="Polar residues" evidence="3">
    <location>
        <begin position="1581"/>
        <end position="1596"/>
    </location>
</feature>
<feature type="region of interest" description="Disordered" evidence="3">
    <location>
        <begin position="869"/>
        <end position="1003"/>
    </location>
</feature>
<dbReference type="GeneTree" id="ENSGT00390000006913"/>
<feature type="compositionally biased region" description="Pro residues" evidence="3">
    <location>
        <begin position="930"/>
        <end position="943"/>
    </location>
</feature>
<feature type="compositionally biased region" description="Low complexity" evidence="3">
    <location>
        <begin position="1559"/>
        <end position="1568"/>
    </location>
</feature>
<feature type="domain" description="DNA helicase B winged helix" evidence="4">
    <location>
        <begin position="718"/>
        <end position="828"/>
    </location>
</feature>
<protein>
    <recommendedName>
        <fullName evidence="4">DNA helicase B winged helix domain-containing protein</fullName>
    </recommendedName>
</protein>
<dbReference type="Ensembl" id="ENSOKIT00005094541.1">
    <property type="protein sequence ID" value="ENSOKIP00005088444.1"/>
    <property type="gene ID" value="ENSOKIG00005038580.1"/>
</dbReference>
<feature type="compositionally biased region" description="Polar residues" evidence="3">
    <location>
        <begin position="911"/>
        <end position="920"/>
    </location>
</feature>
<evidence type="ECO:0000256" key="2">
    <source>
        <dbReference type="ARBA" id="ARBA00022840"/>
    </source>
</evidence>
<dbReference type="Gene3D" id="3.40.50.300">
    <property type="entry name" value="P-loop containing nucleotide triphosphate hydrolases"/>
    <property type="match status" value="3"/>
</dbReference>
<organism evidence="5 6">
    <name type="scientific">Oncorhynchus kisutch</name>
    <name type="common">Coho salmon</name>
    <name type="synonym">Salmo kisutch</name>
    <dbReference type="NCBI Taxonomy" id="8019"/>
    <lineage>
        <taxon>Eukaryota</taxon>
        <taxon>Metazoa</taxon>
        <taxon>Chordata</taxon>
        <taxon>Craniata</taxon>
        <taxon>Vertebrata</taxon>
        <taxon>Euteleostomi</taxon>
        <taxon>Actinopterygii</taxon>
        <taxon>Neopterygii</taxon>
        <taxon>Teleostei</taxon>
        <taxon>Protacanthopterygii</taxon>
        <taxon>Salmoniformes</taxon>
        <taxon>Salmonidae</taxon>
        <taxon>Salmoninae</taxon>
        <taxon>Oncorhynchus</taxon>
    </lineage>
</organism>
<feature type="compositionally biased region" description="Polar residues" evidence="3">
    <location>
        <begin position="1716"/>
        <end position="1736"/>
    </location>
</feature>
<feature type="compositionally biased region" description="Basic and acidic residues" evidence="3">
    <location>
        <begin position="871"/>
        <end position="900"/>
    </location>
</feature>
<dbReference type="Pfam" id="PF13604">
    <property type="entry name" value="AAA_30"/>
    <property type="match status" value="2"/>
</dbReference>